<dbReference type="InterPro" id="IPR005467">
    <property type="entry name" value="His_kinase_dom"/>
</dbReference>
<dbReference type="RefSeq" id="WP_269414776.1">
    <property type="nucleotide sequence ID" value="NZ_JAPWGL010000002.1"/>
</dbReference>
<dbReference type="SUPFAM" id="SSF52172">
    <property type="entry name" value="CheY-like"/>
    <property type="match status" value="2"/>
</dbReference>
<evidence type="ECO:0000256" key="1">
    <source>
        <dbReference type="ARBA" id="ARBA00000085"/>
    </source>
</evidence>
<feature type="domain" description="PAC" evidence="8">
    <location>
        <begin position="464"/>
        <end position="515"/>
    </location>
</feature>
<dbReference type="PANTHER" id="PTHR45339">
    <property type="entry name" value="HYBRID SIGNAL TRANSDUCTION HISTIDINE KINASE J"/>
    <property type="match status" value="1"/>
</dbReference>
<feature type="domain" description="Response regulatory" evidence="6">
    <location>
        <begin position="1181"/>
        <end position="1300"/>
    </location>
</feature>
<protein>
    <recommendedName>
        <fullName evidence="2">histidine kinase</fullName>
        <ecNumber evidence="2">2.7.13.3</ecNumber>
    </recommendedName>
</protein>
<dbReference type="SMART" id="SM00448">
    <property type="entry name" value="REC"/>
    <property type="match status" value="2"/>
</dbReference>
<dbReference type="InterPro" id="IPR013656">
    <property type="entry name" value="PAS_4"/>
</dbReference>
<dbReference type="SUPFAM" id="SSF55781">
    <property type="entry name" value="GAF domain-like"/>
    <property type="match status" value="1"/>
</dbReference>
<dbReference type="InterPro" id="IPR003661">
    <property type="entry name" value="HisK_dim/P_dom"/>
</dbReference>
<dbReference type="EMBL" id="JAPWGL010000002">
    <property type="protein sequence ID" value="MCZ4222973.1"/>
    <property type="molecule type" value="Genomic_DNA"/>
</dbReference>
<dbReference type="Proteomes" id="UP001144341">
    <property type="component" value="Unassembled WGS sequence"/>
</dbReference>
<dbReference type="Pfam" id="PF00072">
    <property type="entry name" value="Response_reg"/>
    <property type="match status" value="2"/>
</dbReference>
<dbReference type="PROSITE" id="PS50109">
    <property type="entry name" value="HIS_KIN"/>
    <property type="match status" value="1"/>
</dbReference>
<proteinExistence type="predicted"/>
<dbReference type="SMART" id="SM00387">
    <property type="entry name" value="HATPase_c"/>
    <property type="match status" value="1"/>
</dbReference>
<dbReference type="Pfam" id="PF00989">
    <property type="entry name" value="PAS"/>
    <property type="match status" value="1"/>
</dbReference>
<sequence>MSEREEIKTGLTVEEYADFLELAKLIFGAAPTEIALHGLELDDKIRNLQEHSVENELLKSVYLSGKFLVVNDISTSTFTKAGLSNDRKINFFAGFPISNHEIGLIGILTLMDLEPKEITEEQIRALNLITNNIAKLIQEKNKNNEEKNFTKLIHESDDLICIAGTNGYFKKVNHAFEEVLGWKAGKLEGSCFFDIIHHDDQNLTQREIEKLKRGLKSVDFIIRLRMVSGKYRKIQWYATPSGDEIFAIGRDITKKLENNHLARINDEKLKLVFENSKGLICTHDVNGKFLSINNAAAESLGYSVKELLSLSLFDLLPITRREALKMYLSKIKSEGVASGEMLILNKSGDIRVWMFKNVFINEPAGEDYIIGNALDITNQHMLEKDLRFTKEILEQTSKVARVGGWSLELHIQKLYWTTMTKTIHELGDDFLPDLVSGINFYKEGESREKISSAVKNALEHGENFDLELQIITAKGNEKWVRAMGTAEFKDGECKRLFGTFQDIDLQKRSSIALAEAKKMLDNVLNSASEISIIATDTTGTITLFNKGAERMLGYDASSMVGRQNLLIIHDYSEIKKREQEILAESGKVAKGFGVFTEVSELNNSGKKNWTYIKKNGQRLTVSLVVTEVKDADNNVIGYLGIANDITENRKIEAALASERARLAAFVAHVPAAVAMLDKEMKYVAVSNQWIEDYKMGNREIVGLSHYELFPNFSEESLKYHQNVLSGAIERKEEDIFIEPDTKVEHYTSWEMRPWYEKSDTIAGMMLFTRDVTETILYRENLKKAKLQAEAASIAKSEFLANMSHEIRTPLNGVIGFTDLILKTKLDYSQYQYLSIVNQSANSLLNIINDILDFSKIEAGKLELDYDKFDVYEIAAQSAEIVDYQIKSKGLEMLLNIPPDLPRFVWGDAVRLKQIFVNLLGNAVKFTKQGEIELEVEILSVKDGLSNFRFSVRDTGIGIPQKSKLRIFEAFSQADNSTTRKYGGTGLGLNISNKLLNLMDSCLQLISEENVGSTFYFDLSLKSEAGAKTEWENIDAFKNILVVDDNANNRTIINKMLNQQGIKIHEADCGDQALAMLAAGSKYDAMLIDFHMPGIDGIETVKKIRESHYLNHHELPVILLHSSAEDGSIKTACDELDIRQRLVKPLKAEQVFSALSRLKVKDDQRLTDQHIAYTPTVNDVINILVVEDDDFNMFLITTILNDLMPNAIITEARNGLEGIQFFKNKRPSIVFMDIRMPEMDGYEATKHIRLINEAAATVPIIAATAGNAKNEKDLCLSAGMDDYVTKPFKEEQIIEILEKWLMLSFV</sequence>
<dbReference type="Gene3D" id="1.10.287.130">
    <property type="match status" value="1"/>
</dbReference>
<dbReference type="SMART" id="SM00091">
    <property type="entry name" value="PAS"/>
    <property type="match status" value="4"/>
</dbReference>
<evidence type="ECO:0000259" key="7">
    <source>
        <dbReference type="PROSITE" id="PS50112"/>
    </source>
</evidence>
<keyword evidence="10" id="KW-1185">Reference proteome</keyword>
<dbReference type="EC" id="2.7.13.3" evidence="2"/>
<gene>
    <name evidence="9" type="ORF">O0931_06645</name>
</gene>
<dbReference type="InterPro" id="IPR011006">
    <property type="entry name" value="CheY-like_superfamily"/>
</dbReference>
<keyword evidence="3 4" id="KW-0597">Phosphoprotein</keyword>
<dbReference type="InterPro" id="IPR004358">
    <property type="entry name" value="Sig_transdc_His_kin-like_C"/>
</dbReference>
<feature type="modified residue" description="4-aspartylphosphate" evidence="4">
    <location>
        <position position="1232"/>
    </location>
</feature>
<dbReference type="Gene3D" id="3.30.450.40">
    <property type="match status" value="1"/>
</dbReference>
<dbReference type="SMART" id="SM00388">
    <property type="entry name" value="HisKA"/>
    <property type="match status" value="1"/>
</dbReference>
<feature type="modified residue" description="4-aspartylphosphate" evidence="4">
    <location>
        <position position="1088"/>
    </location>
</feature>
<feature type="domain" description="PAC" evidence="8">
    <location>
        <begin position="605"/>
        <end position="657"/>
    </location>
</feature>
<dbReference type="InterPro" id="IPR003594">
    <property type="entry name" value="HATPase_dom"/>
</dbReference>
<dbReference type="CDD" id="cd16922">
    <property type="entry name" value="HATPase_EvgS-ArcB-TorS-like"/>
    <property type="match status" value="1"/>
</dbReference>
<dbReference type="InterPro" id="IPR036097">
    <property type="entry name" value="HisK_dim/P_sf"/>
</dbReference>
<evidence type="ECO:0000313" key="9">
    <source>
        <dbReference type="EMBL" id="MCZ4222973.1"/>
    </source>
</evidence>
<dbReference type="InterPro" id="IPR001610">
    <property type="entry name" value="PAC"/>
</dbReference>
<dbReference type="Pfam" id="PF00512">
    <property type="entry name" value="HisKA"/>
    <property type="match status" value="1"/>
</dbReference>
<feature type="domain" description="PAS" evidence="7">
    <location>
        <begin position="145"/>
        <end position="215"/>
    </location>
</feature>
<accession>A0ABT4KYN4</accession>
<dbReference type="PROSITE" id="PS50112">
    <property type="entry name" value="PAS"/>
    <property type="match status" value="3"/>
</dbReference>
<dbReference type="PROSITE" id="PS50113">
    <property type="entry name" value="PAC"/>
    <property type="match status" value="2"/>
</dbReference>
<dbReference type="CDD" id="cd00082">
    <property type="entry name" value="HisKA"/>
    <property type="match status" value="1"/>
</dbReference>
<comment type="catalytic activity">
    <reaction evidence="1">
        <text>ATP + protein L-histidine = ADP + protein N-phospho-L-histidine.</text>
        <dbReference type="EC" id="2.7.13.3"/>
    </reaction>
</comment>
<feature type="domain" description="Histidine kinase" evidence="5">
    <location>
        <begin position="801"/>
        <end position="1022"/>
    </location>
</feature>
<dbReference type="CDD" id="cd17546">
    <property type="entry name" value="REC_hyHK_CKI1_RcsC-like"/>
    <property type="match status" value="2"/>
</dbReference>
<dbReference type="InterPro" id="IPR035965">
    <property type="entry name" value="PAS-like_dom_sf"/>
</dbReference>
<evidence type="ECO:0000256" key="2">
    <source>
        <dbReference type="ARBA" id="ARBA00012438"/>
    </source>
</evidence>
<dbReference type="Gene3D" id="3.40.50.2300">
    <property type="match status" value="2"/>
</dbReference>
<dbReference type="InterPro" id="IPR036890">
    <property type="entry name" value="HATPase_C_sf"/>
</dbReference>
<dbReference type="NCBIfam" id="TIGR00229">
    <property type="entry name" value="sensory_box"/>
    <property type="match status" value="4"/>
</dbReference>
<evidence type="ECO:0000256" key="3">
    <source>
        <dbReference type="ARBA" id="ARBA00022553"/>
    </source>
</evidence>
<reference evidence="9" key="1">
    <citation type="submission" date="2022-12" db="EMBL/GenBank/DDBJ databases">
        <title>Genome sequence of SJ11.</title>
        <authorList>
            <person name="Woo H."/>
        </authorList>
    </citation>
    <scope>NUCLEOTIDE SEQUENCE</scope>
    <source>
        <strain evidence="9">SJ11</strain>
    </source>
</reference>
<feature type="domain" description="PAS" evidence="7">
    <location>
        <begin position="516"/>
        <end position="566"/>
    </location>
</feature>
<dbReference type="CDD" id="cd00130">
    <property type="entry name" value="PAS"/>
    <property type="match status" value="3"/>
</dbReference>
<name>A0ABT4KYN4_9SPHI</name>
<organism evidence="9 10">
    <name type="scientific">Pedobacter rhodius</name>
    <dbReference type="NCBI Taxonomy" id="3004098"/>
    <lineage>
        <taxon>Bacteria</taxon>
        <taxon>Pseudomonadati</taxon>
        <taxon>Bacteroidota</taxon>
        <taxon>Sphingobacteriia</taxon>
        <taxon>Sphingobacteriales</taxon>
        <taxon>Sphingobacteriaceae</taxon>
        <taxon>Pedobacter</taxon>
    </lineage>
</organism>
<feature type="domain" description="Response regulatory" evidence="6">
    <location>
        <begin position="1038"/>
        <end position="1158"/>
    </location>
</feature>
<evidence type="ECO:0000259" key="5">
    <source>
        <dbReference type="PROSITE" id="PS50109"/>
    </source>
</evidence>
<dbReference type="PANTHER" id="PTHR45339:SF3">
    <property type="entry name" value="HISTIDINE KINASE"/>
    <property type="match status" value="1"/>
</dbReference>
<dbReference type="PROSITE" id="PS50110">
    <property type="entry name" value="RESPONSE_REGULATORY"/>
    <property type="match status" value="2"/>
</dbReference>
<dbReference type="InterPro" id="IPR029016">
    <property type="entry name" value="GAF-like_dom_sf"/>
</dbReference>
<evidence type="ECO:0000259" key="6">
    <source>
        <dbReference type="PROSITE" id="PS50110"/>
    </source>
</evidence>
<dbReference type="InterPro" id="IPR000014">
    <property type="entry name" value="PAS"/>
</dbReference>
<dbReference type="InterPro" id="IPR001789">
    <property type="entry name" value="Sig_transdc_resp-reg_receiver"/>
</dbReference>
<comment type="caution">
    <text evidence="9">The sequence shown here is derived from an EMBL/GenBank/DDBJ whole genome shotgun (WGS) entry which is preliminary data.</text>
</comment>
<dbReference type="Pfam" id="PF13426">
    <property type="entry name" value="PAS_9"/>
    <property type="match status" value="1"/>
</dbReference>
<dbReference type="Gene3D" id="3.30.565.10">
    <property type="entry name" value="Histidine kinase-like ATPase, C-terminal domain"/>
    <property type="match status" value="1"/>
</dbReference>
<dbReference type="Gene3D" id="3.30.450.20">
    <property type="entry name" value="PAS domain"/>
    <property type="match status" value="5"/>
</dbReference>
<dbReference type="SMART" id="SM00086">
    <property type="entry name" value="PAC"/>
    <property type="match status" value="4"/>
</dbReference>
<dbReference type="InterPro" id="IPR000700">
    <property type="entry name" value="PAS-assoc_C"/>
</dbReference>
<dbReference type="Pfam" id="PF08448">
    <property type="entry name" value="PAS_4"/>
    <property type="match status" value="2"/>
</dbReference>
<dbReference type="PRINTS" id="PR00344">
    <property type="entry name" value="BCTRLSENSOR"/>
</dbReference>
<dbReference type="SUPFAM" id="SSF47384">
    <property type="entry name" value="Homodimeric domain of signal transducing histidine kinase"/>
    <property type="match status" value="1"/>
</dbReference>
<evidence type="ECO:0000313" key="10">
    <source>
        <dbReference type="Proteomes" id="UP001144341"/>
    </source>
</evidence>
<dbReference type="SUPFAM" id="SSF55785">
    <property type="entry name" value="PYP-like sensor domain (PAS domain)"/>
    <property type="match status" value="5"/>
</dbReference>
<dbReference type="InterPro" id="IPR013767">
    <property type="entry name" value="PAS_fold"/>
</dbReference>
<dbReference type="SUPFAM" id="SSF55874">
    <property type="entry name" value="ATPase domain of HSP90 chaperone/DNA topoisomerase II/histidine kinase"/>
    <property type="match status" value="1"/>
</dbReference>
<evidence type="ECO:0000256" key="4">
    <source>
        <dbReference type="PROSITE-ProRule" id="PRU00169"/>
    </source>
</evidence>
<evidence type="ECO:0000259" key="8">
    <source>
        <dbReference type="PROSITE" id="PS50113"/>
    </source>
</evidence>
<feature type="domain" description="PAS" evidence="7">
    <location>
        <begin position="265"/>
        <end position="335"/>
    </location>
</feature>
<dbReference type="Pfam" id="PF02518">
    <property type="entry name" value="HATPase_c"/>
    <property type="match status" value="1"/>
</dbReference>